<name>A0A7H0JWL8_9CORY</name>
<evidence type="ECO:0000313" key="3">
    <source>
        <dbReference type="Proteomes" id="UP000516235"/>
    </source>
</evidence>
<keyword evidence="4" id="KW-1185">Reference proteome</keyword>
<reference evidence="3 4" key="1">
    <citation type="submission" date="2020-08" db="EMBL/GenBank/DDBJ databases">
        <title>novel species in genus Corynebacterium.</title>
        <authorList>
            <person name="Zhang G."/>
        </authorList>
    </citation>
    <scope>NUCLEOTIDE SEQUENCE [LARGE SCALE GENOMIC DNA]</scope>
    <source>
        <strain evidence="2">Zg-917</strain>
        <strain evidence="3 4">zg-917</strain>
    </source>
</reference>
<evidence type="ECO:0000313" key="1">
    <source>
        <dbReference type="EMBL" id="MBC3178152.1"/>
    </source>
</evidence>
<dbReference type="KEGG" id="cluj:IAU68_06910"/>
<evidence type="ECO:0000313" key="2">
    <source>
        <dbReference type="EMBL" id="QNP89434.1"/>
    </source>
</evidence>
<proteinExistence type="predicted"/>
<dbReference type="EMBL" id="JACMYE010000001">
    <property type="protein sequence ID" value="MBC3178152.1"/>
    <property type="molecule type" value="Genomic_DNA"/>
</dbReference>
<dbReference type="Proteomes" id="UP000516235">
    <property type="component" value="Chromosome"/>
</dbReference>
<protein>
    <submittedName>
        <fullName evidence="2">Uncharacterized protein</fullName>
    </submittedName>
</protein>
<dbReference type="Proteomes" id="UP000642876">
    <property type="component" value="Unassembled WGS sequence"/>
</dbReference>
<dbReference type="EMBL" id="CP061032">
    <property type="protein sequence ID" value="QNP89434.1"/>
    <property type="molecule type" value="Genomic_DNA"/>
</dbReference>
<sequence length="263" mass="28529">MADYTIEYVDPRGRRWNLSTGEQGVLLLAEGASGLKPQRATEGLRLAGVPGQVVRPGSSRVEPVSATLSVLVDPGAARLSMREVWPGWVSAWSHDSAGRIEYYAPGLSQPRWMEVRLGDEGMPQPDRSPLEQRHISLDVPVVSDSGLFYETGSSSKQSVTVTNRGVAFIWPRLRWKGAGGRLSLPSGAGIAIPAAAEERVLYLDPVESGVLLRPDGSIDEALWARLRGGFITEPVPPGAARRFGIFAGARLEWDTGFDSPWRS</sequence>
<evidence type="ECO:0000313" key="4">
    <source>
        <dbReference type="Proteomes" id="UP000642876"/>
    </source>
</evidence>
<gene>
    <name evidence="1" type="ORF">H7348_02290</name>
    <name evidence="2" type="ORF">IAU68_06910</name>
</gene>
<organism evidence="2 3">
    <name type="scientific">Corynebacterium lujinxingii</name>
    <dbReference type="NCBI Taxonomy" id="2763010"/>
    <lineage>
        <taxon>Bacteria</taxon>
        <taxon>Bacillati</taxon>
        <taxon>Actinomycetota</taxon>
        <taxon>Actinomycetes</taxon>
        <taxon>Mycobacteriales</taxon>
        <taxon>Corynebacteriaceae</taxon>
        <taxon>Corynebacterium</taxon>
    </lineage>
</organism>
<dbReference type="AlphaFoldDB" id="A0A7H0JWL8"/>
<dbReference type="RefSeq" id="WP_171192578.1">
    <property type="nucleotide sequence ID" value="NZ_CP061032.1"/>
</dbReference>
<accession>A0A7H0JWL8</accession>